<dbReference type="Gene3D" id="3.30.830.10">
    <property type="entry name" value="Metalloenzyme, LuxS/M16 peptidase-like"/>
    <property type="match status" value="2"/>
</dbReference>
<dbReference type="RefSeq" id="WP_115878941.1">
    <property type="nucleotide sequence ID" value="NZ_QTTQ01000009.1"/>
</dbReference>
<evidence type="ECO:0000259" key="2">
    <source>
        <dbReference type="Pfam" id="PF00675"/>
    </source>
</evidence>
<dbReference type="PANTHER" id="PTHR11851:SF224">
    <property type="entry name" value="PROCESSING PROTEASE"/>
    <property type="match status" value="1"/>
</dbReference>
<keyword evidence="1" id="KW-0732">Signal</keyword>
<sequence>MKTKITTLIALFLLSLGVNAQIDRTKQPKAGPAPKINLGKPQTFELKNGLKVMVVENHKLPKVTASLILDNGPIFEDDKAGVSSIASGMMGNGTTSISKEAFVEEIDFLGASLNIGSQSASFNTLSKYFPRVLTLMADAVQNPLLTQEEFEKQQAQLLEGIKSGENSVGAVSGKVENALVYGKNHPYGEFETETTATNVSLEDVKQFYNNYFKPNNGYLVIIGDVNFKDVKKLVKKQFNNWEKGNLPEYTIPTVNNVAKTEINFVDMPNAVQSSVAVINTVDLKMGHPDYFATRLANKIFGGGGEGRLFLNLREDKGYTYGAYSSLGTDEKTSTKFKSSATVRNMVTDSSVVEFIKEIKNFRDTKVTEEELKNAKAAYVGNFVMAIERPTTVASYALNIVTKNLPEDFYETYLQKINDVTVDDVQRVAQKYFSADNARIVVVGKALDVLPNLEKLPYGIIYFDKEATKTSKPEMTKPIPAGVTKETVFNNFINAVGGDKIKEVTSVHNTAEATIQGMVLTMDSKAMAPNKQSVIVSGMGMTLSKMIFDGEKGYSEQQGVKTELAGKELEKMLNSTFPFPEVGYITDEKVSLEKIEPIDGSDAYVVKIGDDVTVYYNVATGLKLKQVTELEAGGQKMTQTMDFSDYKEVDGVKFPHSYKMTVGPQQFEFITKDIKLNNGVSESDFQ</sequence>
<evidence type="ECO:0000256" key="1">
    <source>
        <dbReference type="SAM" id="SignalP"/>
    </source>
</evidence>
<dbReference type="InterPro" id="IPR011249">
    <property type="entry name" value="Metalloenz_LuxS/M16"/>
</dbReference>
<evidence type="ECO:0000313" key="5">
    <source>
        <dbReference type="Proteomes" id="UP000256429"/>
    </source>
</evidence>
<gene>
    <name evidence="4" type="ORF">BX611_0639</name>
</gene>
<dbReference type="Proteomes" id="UP000256429">
    <property type="component" value="Unassembled WGS sequence"/>
</dbReference>
<dbReference type="SUPFAM" id="SSF63411">
    <property type="entry name" value="LuxS/MPP-like metallohydrolase"/>
    <property type="match status" value="2"/>
</dbReference>
<accession>A0A3D9RTS0</accession>
<dbReference type="InterPro" id="IPR050361">
    <property type="entry name" value="MPP/UQCRC_Complex"/>
</dbReference>
<feature type="chain" id="PRO_5017640008" evidence="1">
    <location>
        <begin position="21"/>
        <end position="685"/>
    </location>
</feature>
<dbReference type="InterPro" id="IPR007863">
    <property type="entry name" value="Peptidase_M16_C"/>
</dbReference>
<dbReference type="OrthoDB" id="9811314at2"/>
<name>A0A3D9RTS0_9FLAO</name>
<evidence type="ECO:0000259" key="3">
    <source>
        <dbReference type="Pfam" id="PF05193"/>
    </source>
</evidence>
<reference evidence="4 5" key="1">
    <citation type="submission" date="2018-08" db="EMBL/GenBank/DDBJ databases">
        <title>Genomic Encyclopedia of Type Strains, Phase III (KMG-III): the genomes of soil and plant-associated and newly described type strains.</title>
        <authorList>
            <person name="Whitman W."/>
        </authorList>
    </citation>
    <scope>NUCLEOTIDE SEQUENCE [LARGE SCALE GENOMIC DNA]</scope>
    <source>
        <strain evidence="4 5">325-5</strain>
    </source>
</reference>
<dbReference type="Pfam" id="PF00675">
    <property type="entry name" value="Peptidase_M16"/>
    <property type="match status" value="1"/>
</dbReference>
<evidence type="ECO:0000313" key="4">
    <source>
        <dbReference type="EMBL" id="REE83350.1"/>
    </source>
</evidence>
<dbReference type="PANTHER" id="PTHR11851">
    <property type="entry name" value="METALLOPROTEASE"/>
    <property type="match status" value="1"/>
</dbReference>
<dbReference type="Gene3D" id="2.50.20.10">
    <property type="entry name" value="Lipoprotein localisation LolA/LolB/LppX"/>
    <property type="match status" value="1"/>
</dbReference>
<keyword evidence="5" id="KW-1185">Reference proteome</keyword>
<organism evidence="4 5">
    <name type="scientific">Lutibacter oceani</name>
    <dbReference type="NCBI Taxonomy" id="1853311"/>
    <lineage>
        <taxon>Bacteria</taxon>
        <taxon>Pseudomonadati</taxon>
        <taxon>Bacteroidota</taxon>
        <taxon>Flavobacteriia</taxon>
        <taxon>Flavobacteriales</taxon>
        <taxon>Flavobacteriaceae</taxon>
        <taxon>Lutibacter</taxon>
    </lineage>
</organism>
<dbReference type="EMBL" id="QTTQ01000009">
    <property type="protein sequence ID" value="REE83350.1"/>
    <property type="molecule type" value="Genomic_DNA"/>
</dbReference>
<feature type="domain" description="Peptidase M16 N-terminal" evidence="2">
    <location>
        <begin position="52"/>
        <end position="163"/>
    </location>
</feature>
<feature type="domain" description="Peptidase M16 C-terminal" evidence="3">
    <location>
        <begin position="198"/>
        <end position="377"/>
    </location>
</feature>
<proteinExistence type="predicted"/>
<feature type="signal peptide" evidence="1">
    <location>
        <begin position="1"/>
        <end position="20"/>
    </location>
</feature>
<dbReference type="InterPro" id="IPR011765">
    <property type="entry name" value="Pept_M16_N"/>
</dbReference>
<comment type="caution">
    <text evidence="4">The sequence shown here is derived from an EMBL/GenBank/DDBJ whole genome shotgun (WGS) entry which is preliminary data.</text>
</comment>
<dbReference type="GO" id="GO:0046872">
    <property type="term" value="F:metal ion binding"/>
    <property type="evidence" value="ECO:0007669"/>
    <property type="project" value="InterPro"/>
</dbReference>
<dbReference type="Pfam" id="PF05193">
    <property type="entry name" value="Peptidase_M16_C"/>
    <property type="match status" value="1"/>
</dbReference>
<protein>
    <submittedName>
        <fullName evidence="4">Putative Zn-dependent peptidase</fullName>
    </submittedName>
</protein>
<dbReference type="AlphaFoldDB" id="A0A3D9RTS0"/>